<dbReference type="PROSITE" id="PS50118">
    <property type="entry name" value="HMG_BOX_2"/>
    <property type="match status" value="1"/>
</dbReference>
<dbReference type="AlphaFoldDB" id="A0A0B6ZGR1"/>
<accession>A0A0B6ZGR1</accession>
<dbReference type="CDD" id="cd21995">
    <property type="entry name" value="HMG-box_TOX-like"/>
    <property type="match status" value="1"/>
</dbReference>
<dbReference type="Gene3D" id="1.10.30.10">
    <property type="entry name" value="High mobility group box domain"/>
    <property type="match status" value="1"/>
</dbReference>
<feature type="region of interest" description="Disordered" evidence="5">
    <location>
        <begin position="187"/>
        <end position="238"/>
    </location>
</feature>
<keyword evidence="3 4" id="KW-0539">Nucleus</keyword>
<organism evidence="7">
    <name type="scientific">Arion vulgaris</name>
    <dbReference type="NCBI Taxonomy" id="1028688"/>
    <lineage>
        <taxon>Eukaryota</taxon>
        <taxon>Metazoa</taxon>
        <taxon>Spiralia</taxon>
        <taxon>Lophotrochozoa</taxon>
        <taxon>Mollusca</taxon>
        <taxon>Gastropoda</taxon>
        <taxon>Heterobranchia</taxon>
        <taxon>Euthyneura</taxon>
        <taxon>Panpulmonata</taxon>
        <taxon>Eupulmonata</taxon>
        <taxon>Stylommatophora</taxon>
        <taxon>Helicina</taxon>
        <taxon>Arionoidea</taxon>
        <taxon>Arionidae</taxon>
        <taxon>Arion</taxon>
    </lineage>
</organism>
<dbReference type="SUPFAM" id="SSF47095">
    <property type="entry name" value="HMG-box"/>
    <property type="match status" value="1"/>
</dbReference>
<feature type="compositionally biased region" description="Polar residues" evidence="5">
    <location>
        <begin position="187"/>
        <end position="203"/>
    </location>
</feature>
<dbReference type="Pfam" id="PF00505">
    <property type="entry name" value="HMG_box"/>
    <property type="match status" value="1"/>
</dbReference>
<dbReference type="InterPro" id="IPR036910">
    <property type="entry name" value="HMG_box_dom_sf"/>
</dbReference>
<comment type="subcellular location">
    <subcellularLocation>
        <location evidence="1">Nucleus</location>
    </subcellularLocation>
</comment>
<evidence type="ECO:0000256" key="1">
    <source>
        <dbReference type="ARBA" id="ARBA00004123"/>
    </source>
</evidence>
<feature type="DNA-binding region" description="HMG box" evidence="4">
    <location>
        <begin position="233"/>
        <end position="301"/>
    </location>
</feature>
<feature type="compositionally biased region" description="Basic residues" evidence="5">
    <location>
        <begin position="217"/>
        <end position="228"/>
    </location>
</feature>
<dbReference type="FunFam" id="1.10.30.10:FF:000005">
    <property type="entry name" value="TOX high mobility group box family member 3"/>
    <property type="match status" value="1"/>
</dbReference>
<evidence type="ECO:0000259" key="6">
    <source>
        <dbReference type="PROSITE" id="PS50118"/>
    </source>
</evidence>
<feature type="region of interest" description="Disordered" evidence="5">
    <location>
        <begin position="108"/>
        <end position="172"/>
    </location>
</feature>
<feature type="compositionally biased region" description="Low complexity" evidence="5">
    <location>
        <begin position="375"/>
        <end position="397"/>
    </location>
</feature>
<proteinExistence type="predicted"/>
<dbReference type="InterPro" id="IPR009071">
    <property type="entry name" value="HMG_box_dom"/>
</dbReference>
<feature type="region of interest" description="Disordered" evidence="5">
    <location>
        <begin position="305"/>
        <end position="332"/>
    </location>
</feature>
<feature type="region of interest" description="Disordered" evidence="5">
    <location>
        <begin position="374"/>
        <end position="407"/>
    </location>
</feature>
<evidence type="ECO:0000256" key="2">
    <source>
        <dbReference type="ARBA" id="ARBA00023125"/>
    </source>
</evidence>
<dbReference type="PRINTS" id="PR00886">
    <property type="entry name" value="HIGHMOBLTY12"/>
</dbReference>
<protein>
    <recommendedName>
        <fullName evidence="6">HMG box domain-containing protein</fullName>
    </recommendedName>
</protein>
<gene>
    <name evidence="7" type="primary">ORF63758</name>
</gene>
<dbReference type="InterPro" id="IPR051365">
    <property type="entry name" value="TOX_HMG-box_domain"/>
</dbReference>
<dbReference type="PANTHER" id="PTHR45781:SF1">
    <property type="entry name" value="HMG BOX DOMAIN-CONTAINING PROTEIN"/>
    <property type="match status" value="1"/>
</dbReference>
<dbReference type="GO" id="GO:0005634">
    <property type="term" value="C:nucleus"/>
    <property type="evidence" value="ECO:0007669"/>
    <property type="project" value="UniProtKB-SubCell"/>
</dbReference>
<name>A0A0B6ZGR1_9EUPU</name>
<dbReference type="PANTHER" id="PTHR45781">
    <property type="entry name" value="AGAP000281-PA"/>
    <property type="match status" value="1"/>
</dbReference>
<feature type="domain" description="HMG box" evidence="6">
    <location>
        <begin position="233"/>
        <end position="301"/>
    </location>
</feature>
<sequence>MTEQGNLDGTGGDLSSHLSRQAQGYSMGTQMVRNMTVIDEMATTGVNTSSQGSSSVDRSGTVLDSLAPIFPPQNFEVPDISFSNSVIPNADFNQSLMTSAQMYGNSNTNYTNVSSTSSHTVGEQPSGSSHQQQGNSGVGGQPTTISSQQQATYPPLASRSPPGTSSSDDSDDLPLAQLVKRVTSGITASNTSLASPSTHSPDTTCMEGSPAPSVTPKKAKQTKRKKKKDPNEPQKPVSAYVLFFRDTQATIKGHNPNASFGEVSKIVASMWEQLDPEHKDVYKKKAEMAKKQYLKQLAAYRASQVSQSGSEEAEKSPSSPGLGSTSAGGMTGTTNFQAMEVVSAGSNIPASMSAGQQRVQIQQQSSAHLMQVPPQMMQHQMQQQQHHQQINVRQSSPSHEHSPPQEMKGPIYASPPHVIQASSNNYQPTMMTHNNDFFLSDQEVNMEVTYPHCVRSGCKNHARDNPAWDSNYCSNDCVITHCRDIFKTWVASRTGSNSYPVK</sequence>
<dbReference type="GO" id="GO:0006357">
    <property type="term" value="P:regulation of transcription by RNA polymerase II"/>
    <property type="evidence" value="ECO:0007669"/>
    <property type="project" value="TreeGrafter"/>
</dbReference>
<reference evidence="7" key="1">
    <citation type="submission" date="2014-12" db="EMBL/GenBank/DDBJ databases">
        <title>Insight into the proteome of Arion vulgaris.</title>
        <authorList>
            <person name="Aradska J."/>
            <person name="Bulat T."/>
            <person name="Smidak R."/>
            <person name="Sarate P."/>
            <person name="Gangsoo J."/>
            <person name="Sialana F."/>
            <person name="Bilban M."/>
            <person name="Lubec G."/>
        </authorList>
    </citation>
    <scope>NUCLEOTIDE SEQUENCE</scope>
    <source>
        <tissue evidence="7">Skin</tissue>
    </source>
</reference>
<keyword evidence="2 4" id="KW-0238">DNA-binding</keyword>
<evidence type="ECO:0000256" key="3">
    <source>
        <dbReference type="ARBA" id="ARBA00023242"/>
    </source>
</evidence>
<feature type="compositionally biased region" description="Low complexity" evidence="5">
    <location>
        <begin position="108"/>
        <end position="135"/>
    </location>
</feature>
<dbReference type="GO" id="GO:0031490">
    <property type="term" value="F:chromatin DNA binding"/>
    <property type="evidence" value="ECO:0007669"/>
    <property type="project" value="TreeGrafter"/>
</dbReference>
<feature type="compositionally biased region" description="Low complexity" evidence="5">
    <location>
        <begin position="321"/>
        <end position="332"/>
    </location>
</feature>
<evidence type="ECO:0000256" key="5">
    <source>
        <dbReference type="SAM" id="MobiDB-lite"/>
    </source>
</evidence>
<evidence type="ECO:0000313" key="7">
    <source>
        <dbReference type="EMBL" id="CEK67748.1"/>
    </source>
</evidence>
<evidence type="ECO:0000256" key="4">
    <source>
        <dbReference type="PROSITE-ProRule" id="PRU00267"/>
    </source>
</evidence>
<dbReference type="EMBL" id="HACG01020883">
    <property type="protein sequence ID" value="CEK67748.1"/>
    <property type="molecule type" value="Transcribed_RNA"/>
</dbReference>
<dbReference type="SMART" id="SM00398">
    <property type="entry name" value="HMG"/>
    <property type="match status" value="1"/>
</dbReference>
<feature type="compositionally biased region" description="Polar residues" evidence="5">
    <location>
        <begin position="142"/>
        <end position="152"/>
    </location>
</feature>